<proteinExistence type="predicted"/>
<reference evidence="2" key="4">
    <citation type="submission" date="2024-02" db="EMBL/GenBank/DDBJ databases">
        <title>Comparative genomics of Cryptococcus and Kwoniella reveals pathogenesis evolution and contrasting modes of karyotype evolution via chromosome fusion or intercentromeric recombination.</title>
        <authorList>
            <person name="Coelho M.A."/>
            <person name="David-Palma M."/>
            <person name="Shea T."/>
            <person name="Bowers K."/>
            <person name="McGinley-Smith S."/>
            <person name="Mohammad A.W."/>
            <person name="Gnirke A."/>
            <person name="Yurkov A.M."/>
            <person name="Nowrousian M."/>
            <person name="Sun S."/>
            <person name="Cuomo C.A."/>
            <person name="Heitman J."/>
        </authorList>
    </citation>
    <scope>NUCLEOTIDE SEQUENCE</scope>
    <source>
        <strain evidence="2">CBS 10118</strain>
    </source>
</reference>
<evidence type="ECO:0000313" key="1">
    <source>
        <dbReference type="EMBL" id="OCF23203.1"/>
    </source>
</evidence>
<dbReference type="VEuPathDB" id="FungiDB:I302_07557"/>
<reference evidence="2" key="2">
    <citation type="submission" date="2013-07" db="EMBL/GenBank/DDBJ databases">
        <authorList>
            <consortium name="The Broad Institute Genome Sequencing Platform"/>
            <person name="Cuomo C."/>
            <person name="Litvintseva A."/>
            <person name="Chen Y."/>
            <person name="Heitman J."/>
            <person name="Sun S."/>
            <person name="Springer D."/>
            <person name="Dromer F."/>
            <person name="Young S.K."/>
            <person name="Zeng Q."/>
            <person name="Gargeya S."/>
            <person name="Fitzgerald M."/>
            <person name="Abouelleil A."/>
            <person name="Alvarado L."/>
            <person name="Berlin A.M."/>
            <person name="Chapman S.B."/>
            <person name="Dewar J."/>
            <person name="Goldberg J."/>
            <person name="Griggs A."/>
            <person name="Gujja S."/>
            <person name="Hansen M."/>
            <person name="Howarth C."/>
            <person name="Imamovic A."/>
            <person name="Larimer J."/>
            <person name="McCowan C."/>
            <person name="Murphy C."/>
            <person name="Pearson M."/>
            <person name="Priest M."/>
            <person name="Roberts A."/>
            <person name="Saif S."/>
            <person name="Shea T."/>
            <person name="Sykes S."/>
            <person name="Wortman J."/>
            <person name="Nusbaum C."/>
            <person name="Birren B."/>
        </authorList>
    </citation>
    <scope>NUCLEOTIDE SEQUENCE</scope>
    <source>
        <strain evidence="2">CBS 10118</strain>
    </source>
</reference>
<dbReference type="AlphaFoldDB" id="A0A1B9FWQ7"/>
<keyword evidence="3" id="KW-1185">Reference proteome</keyword>
<accession>A0A1B9FWQ7</accession>
<evidence type="ECO:0000313" key="2">
    <source>
        <dbReference type="EMBL" id="WVW86039.1"/>
    </source>
</evidence>
<dbReference type="KEGG" id="kbi:30211956"/>
<evidence type="ECO:0000313" key="3">
    <source>
        <dbReference type="Proteomes" id="UP000092730"/>
    </source>
</evidence>
<name>A0A1B9FWQ7_9TREE</name>
<dbReference type="RefSeq" id="XP_019044273.1">
    <property type="nucleotide sequence ID" value="XM_019194150.1"/>
</dbReference>
<dbReference type="EMBL" id="CP144547">
    <property type="protein sequence ID" value="WVW86039.1"/>
    <property type="molecule type" value="Genomic_DNA"/>
</dbReference>
<dbReference type="GeneID" id="30211956"/>
<reference evidence="1" key="1">
    <citation type="submission" date="2013-07" db="EMBL/GenBank/DDBJ databases">
        <title>The Genome Sequence of Cryptococcus bestiolae CBS10118.</title>
        <authorList>
            <consortium name="The Broad Institute Genome Sequencing Platform"/>
            <person name="Cuomo C."/>
            <person name="Litvintseva A."/>
            <person name="Chen Y."/>
            <person name="Heitman J."/>
            <person name="Sun S."/>
            <person name="Springer D."/>
            <person name="Dromer F."/>
            <person name="Young S.K."/>
            <person name="Zeng Q."/>
            <person name="Gargeya S."/>
            <person name="Fitzgerald M."/>
            <person name="Abouelleil A."/>
            <person name="Alvarado L."/>
            <person name="Berlin A.M."/>
            <person name="Chapman S.B."/>
            <person name="Dewar J."/>
            <person name="Goldberg J."/>
            <person name="Griggs A."/>
            <person name="Gujja S."/>
            <person name="Hansen M."/>
            <person name="Howarth C."/>
            <person name="Imamovic A."/>
            <person name="Larimer J."/>
            <person name="McCowan C."/>
            <person name="Murphy C."/>
            <person name="Pearson M."/>
            <person name="Priest M."/>
            <person name="Roberts A."/>
            <person name="Saif S."/>
            <person name="Shea T."/>
            <person name="Sykes S."/>
            <person name="Wortman J."/>
            <person name="Nusbaum C."/>
            <person name="Birren B."/>
        </authorList>
    </citation>
    <scope>NUCLEOTIDE SEQUENCE [LARGE SCALE GENOMIC DNA]</scope>
    <source>
        <strain evidence="1">CBS 10118</strain>
    </source>
</reference>
<gene>
    <name evidence="1" type="ORF">I302_07557</name>
    <name evidence="2" type="ORF">I302_108077</name>
</gene>
<sequence length="252" mass="27900">MDNTDPTSVSTGSSAVLNSSIARPDSAIDLEQALQAETGVDTAHLPPELADDFGKSSYVPERLEELSQQVEGKVFELQSVCTGEEGFKEVVSDKPFDRTARYSRVFVSETLATKIERSAQPWGAEDFGVTGGVHALRTVRGEELGEDLHVSFIRFQEEDGRITFFARHVDDIEGPDGNNDRTKFYTEQLEGQTCSTTTLSEGGNMYKLEILGKGTNDYPPVKYRTDGKFYNELVRNGREHRAGSTHGHVWAI</sequence>
<dbReference type="EMBL" id="KI894024">
    <property type="protein sequence ID" value="OCF23203.1"/>
    <property type="molecule type" value="Genomic_DNA"/>
</dbReference>
<organism evidence="1">
    <name type="scientific">Kwoniella bestiolae CBS 10118</name>
    <dbReference type="NCBI Taxonomy" id="1296100"/>
    <lineage>
        <taxon>Eukaryota</taxon>
        <taxon>Fungi</taxon>
        <taxon>Dikarya</taxon>
        <taxon>Basidiomycota</taxon>
        <taxon>Agaricomycotina</taxon>
        <taxon>Tremellomycetes</taxon>
        <taxon>Tremellales</taxon>
        <taxon>Cryptococcaceae</taxon>
        <taxon>Kwoniella</taxon>
    </lineage>
</organism>
<dbReference type="Proteomes" id="UP000092730">
    <property type="component" value="Chromosome 7"/>
</dbReference>
<protein>
    <submittedName>
        <fullName evidence="1">Uncharacterized protein</fullName>
    </submittedName>
</protein>
<reference evidence="1" key="3">
    <citation type="submission" date="2014-01" db="EMBL/GenBank/DDBJ databases">
        <title>Evolution of pathogenesis and genome organization in the Tremellales.</title>
        <authorList>
            <person name="Cuomo C."/>
            <person name="Litvintseva A."/>
            <person name="Heitman J."/>
            <person name="Chen Y."/>
            <person name="Sun S."/>
            <person name="Springer D."/>
            <person name="Dromer F."/>
            <person name="Young S."/>
            <person name="Zeng Q."/>
            <person name="Chapman S."/>
            <person name="Gujja S."/>
            <person name="Saif S."/>
            <person name="Birren B."/>
        </authorList>
    </citation>
    <scope>NUCLEOTIDE SEQUENCE</scope>
    <source>
        <strain evidence="1">CBS 10118</strain>
    </source>
</reference>